<proteinExistence type="inferred from homology"/>
<keyword evidence="13" id="KW-1185">Reference proteome</keyword>
<dbReference type="AlphaFoldDB" id="A0A9P6W069"/>
<evidence type="ECO:0000313" key="13">
    <source>
        <dbReference type="Proteomes" id="UP000777482"/>
    </source>
</evidence>
<accession>A0A9P6W069</accession>
<evidence type="ECO:0000256" key="8">
    <source>
        <dbReference type="ARBA" id="ARBA00023136"/>
    </source>
</evidence>
<feature type="transmembrane region" description="Helical" evidence="10">
    <location>
        <begin position="297"/>
        <end position="317"/>
    </location>
</feature>
<comment type="caution">
    <text evidence="12">The sequence shown here is derived from an EMBL/GenBank/DDBJ whole genome shotgun (WGS) entry which is preliminary data.</text>
</comment>
<feature type="transmembrane region" description="Helical" evidence="10">
    <location>
        <begin position="242"/>
        <end position="264"/>
    </location>
</feature>
<protein>
    <recommendedName>
        <fullName evidence="10">Mannosyltransferase</fullName>
        <ecNumber evidence="10">2.4.1.-</ecNumber>
    </recommendedName>
</protein>
<evidence type="ECO:0000256" key="10">
    <source>
        <dbReference type="RuleBase" id="RU363075"/>
    </source>
</evidence>
<feature type="chain" id="PRO_5040508764" description="Mannosyltransferase" evidence="11">
    <location>
        <begin position="19"/>
        <end position="625"/>
    </location>
</feature>
<dbReference type="Pfam" id="PF03901">
    <property type="entry name" value="Glyco_transf_22"/>
    <property type="match status" value="2"/>
</dbReference>
<evidence type="ECO:0000256" key="1">
    <source>
        <dbReference type="ARBA" id="ARBA00004477"/>
    </source>
</evidence>
<dbReference type="GO" id="GO:0005789">
    <property type="term" value="C:endoplasmic reticulum membrane"/>
    <property type="evidence" value="ECO:0007669"/>
    <property type="project" value="UniProtKB-SubCell"/>
</dbReference>
<dbReference type="OrthoDB" id="416834at2759"/>
<feature type="transmembrane region" description="Helical" evidence="10">
    <location>
        <begin position="337"/>
        <end position="355"/>
    </location>
</feature>
<dbReference type="GO" id="GO:0000026">
    <property type="term" value="F:alpha-1,2-mannosyltransferase activity"/>
    <property type="evidence" value="ECO:0007669"/>
    <property type="project" value="TreeGrafter"/>
</dbReference>
<dbReference type="Proteomes" id="UP000777482">
    <property type="component" value="Unassembled WGS sequence"/>
</dbReference>
<dbReference type="PANTHER" id="PTHR22760:SF4">
    <property type="entry name" value="GPI MANNOSYLTRANSFERASE 3"/>
    <property type="match status" value="1"/>
</dbReference>
<evidence type="ECO:0000256" key="7">
    <source>
        <dbReference type="ARBA" id="ARBA00022989"/>
    </source>
</evidence>
<evidence type="ECO:0000256" key="6">
    <source>
        <dbReference type="ARBA" id="ARBA00022824"/>
    </source>
</evidence>
<keyword evidence="6 10" id="KW-0256">Endoplasmic reticulum</keyword>
<keyword evidence="5 10" id="KW-0812">Transmembrane</keyword>
<evidence type="ECO:0000256" key="3">
    <source>
        <dbReference type="ARBA" id="ARBA00022676"/>
    </source>
</evidence>
<evidence type="ECO:0000256" key="4">
    <source>
        <dbReference type="ARBA" id="ARBA00022679"/>
    </source>
</evidence>
<keyword evidence="11" id="KW-0732">Signal</keyword>
<evidence type="ECO:0000256" key="11">
    <source>
        <dbReference type="SAM" id="SignalP"/>
    </source>
</evidence>
<dbReference type="PANTHER" id="PTHR22760">
    <property type="entry name" value="GLYCOSYLTRANSFERASE"/>
    <property type="match status" value="1"/>
</dbReference>
<evidence type="ECO:0000256" key="9">
    <source>
        <dbReference type="ARBA" id="ARBA00024708"/>
    </source>
</evidence>
<dbReference type="InterPro" id="IPR005599">
    <property type="entry name" value="GPI_mannosylTrfase"/>
</dbReference>
<name>A0A9P6W069_RHOMI</name>
<dbReference type="GO" id="GO:0006506">
    <property type="term" value="P:GPI anchor biosynthetic process"/>
    <property type="evidence" value="ECO:0007669"/>
    <property type="project" value="TreeGrafter"/>
</dbReference>
<comment type="function">
    <text evidence="9">Mannosyltransferase involved in glycosylphosphatidylinositol-anchor biosynthesis. Transfers the third mannose to Man2-GlcN-acyl-PI during GPI precursor assembly.</text>
</comment>
<feature type="transmembrane region" description="Helical" evidence="10">
    <location>
        <begin position="361"/>
        <end position="379"/>
    </location>
</feature>
<evidence type="ECO:0000313" key="12">
    <source>
        <dbReference type="EMBL" id="KAG0660945.1"/>
    </source>
</evidence>
<dbReference type="EMBL" id="PUHQ01000039">
    <property type="protein sequence ID" value="KAG0660945.1"/>
    <property type="molecule type" value="Genomic_DNA"/>
</dbReference>
<gene>
    <name evidence="12" type="primary">GPI10</name>
    <name evidence="12" type="ORF">C6P46_004218</name>
</gene>
<reference evidence="12 13" key="1">
    <citation type="submission" date="2020-11" db="EMBL/GenBank/DDBJ databases">
        <title>Kefir isolates.</title>
        <authorList>
            <person name="Marcisauskas S."/>
            <person name="Kim Y."/>
            <person name="Blasche S."/>
        </authorList>
    </citation>
    <scope>NUCLEOTIDE SEQUENCE [LARGE SCALE GENOMIC DNA]</scope>
    <source>
        <strain evidence="12 13">KR</strain>
    </source>
</reference>
<keyword evidence="7 10" id="KW-1133">Transmembrane helix</keyword>
<evidence type="ECO:0000256" key="5">
    <source>
        <dbReference type="ARBA" id="ARBA00022692"/>
    </source>
</evidence>
<organism evidence="12 13">
    <name type="scientific">Rhodotorula mucilaginosa</name>
    <name type="common">Yeast</name>
    <name type="synonym">Rhodotorula rubra</name>
    <dbReference type="NCBI Taxonomy" id="5537"/>
    <lineage>
        <taxon>Eukaryota</taxon>
        <taxon>Fungi</taxon>
        <taxon>Dikarya</taxon>
        <taxon>Basidiomycota</taxon>
        <taxon>Pucciniomycotina</taxon>
        <taxon>Microbotryomycetes</taxon>
        <taxon>Sporidiobolales</taxon>
        <taxon>Sporidiobolaceae</taxon>
        <taxon>Rhodotorula</taxon>
    </lineage>
</organism>
<comment type="subcellular location">
    <subcellularLocation>
        <location evidence="1 10">Endoplasmic reticulum membrane</location>
        <topology evidence="1 10">Multi-pass membrane protein</topology>
    </subcellularLocation>
</comment>
<feature type="transmembrane region" description="Helical" evidence="10">
    <location>
        <begin position="413"/>
        <end position="433"/>
    </location>
</feature>
<keyword evidence="3 10" id="KW-0328">Glycosyltransferase</keyword>
<dbReference type="EC" id="2.4.1.-" evidence="10"/>
<keyword evidence="8 10" id="KW-0472">Membrane</keyword>
<feature type="transmembrane region" description="Helical" evidence="10">
    <location>
        <begin position="205"/>
        <end position="230"/>
    </location>
</feature>
<comment type="similarity">
    <text evidence="2">Belongs to the glycosyltransferase 22 family. PIGB subfamily.</text>
</comment>
<feature type="signal peptide" evidence="11">
    <location>
        <begin position="1"/>
        <end position="18"/>
    </location>
</feature>
<keyword evidence="4" id="KW-0808">Transferase</keyword>
<evidence type="ECO:0000256" key="2">
    <source>
        <dbReference type="ARBA" id="ARBA00006065"/>
    </source>
</evidence>
<sequence>MASPPAWLFALLFRLLNALCSRAFFQPDEYWQNLEVAHRWIYGYGYQTWEWRTLATSSSAAATTTRATAGPEWGKATSTWADVLRTGGQGGIRSPLSVAGTALVYAVLKVTSLDNGALLASRAGVAASADMAVRRLAARVLGPTYANAALFASLTSFFNFHTSTRTFSNSTETALTAWALALWPWDTYSRRPVPPQRQKEDLKRLLPLALALAALATVIRPSNAVIWLVLGGLLFLRAPRIARFDIVCSAGLIACSAILISLVLDTTFYGTPTLTPLRFLHTNVFQSISLFYGANAWHFYLSQGVPILLATQVPFFLDGIYSSRSHRLAAAVQNARALSALGVTLGATLGAYSLLSHKEWRFIHPLLPIMHLFVAYSLVRRRRGTTSPKTPRPHVSLPQSRLAQVLRIRTSHALVTAFSLLPAFYLTAFHGLAQNTVMSHLRTELERETATTLVAGRSRTSTLGFLMPCHSTGWQAFLHRPEMEESEGGAAGASDKGSTRLWMLTCEPPILGQDPATYRDDSDMFYSDPCGYVTSRSLLLPPASSSSSPEPSTSTSRLVLFSNLLEQPCLDPIKTGAATVGELLLSQGRYAKEWEGWNTLGGWHEDERRTGTVVVLRRGGDDDQR</sequence>